<accession>A0AAE0X928</accession>
<dbReference type="PANTHER" id="PTHR39697">
    <property type="entry name" value="RICIN B LECTIN DOMAIN-CONTAINING PROTEIN-RELATED"/>
    <property type="match status" value="1"/>
</dbReference>
<organism evidence="2 3">
    <name type="scientific">Podospora appendiculata</name>
    <dbReference type="NCBI Taxonomy" id="314037"/>
    <lineage>
        <taxon>Eukaryota</taxon>
        <taxon>Fungi</taxon>
        <taxon>Dikarya</taxon>
        <taxon>Ascomycota</taxon>
        <taxon>Pezizomycotina</taxon>
        <taxon>Sordariomycetes</taxon>
        <taxon>Sordariomycetidae</taxon>
        <taxon>Sordariales</taxon>
        <taxon>Podosporaceae</taxon>
        <taxon>Podospora</taxon>
    </lineage>
</organism>
<evidence type="ECO:0000313" key="2">
    <source>
        <dbReference type="EMBL" id="KAK3688133.1"/>
    </source>
</evidence>
<evidence type="ECO:0000313" key="3">
    <source>
        <dbReference type="Proteomes" id="UP001270362"/>
    </source>
</evidence>
<proteinExistence type="predicted"/>
<sequence length="189" mass="20951">MAFNHILFERDDDDDDDDDADTDVDNASVLTPPTTHKADDDNPHTWEDPTTVYDAVPVPGDTFILVHQPDGRALTLLHGRLRLESLTAAARTGGSFHWACVEKKGWLGFRNAASGAYLGHDGRKNIRASAWRHDGWEYFCARRHVGGGGYVLLTTHWDALLKIGVEGEGEGVRLVAREDGGSVWEFRKV</sequence>
<keyword evidence="3" id="KW-1185">Reference proteome</keyword>
<feature type="region of interest" description="Disordered" evidence="1">
    <location>
        <begin position="10"/>
        <end position="47"/>
    </location>
</feature>
<name>A0AAE0X928_9PEZI</name>
<dbReference type="Proteomes" id="UP001270362">
    <property type="component" value="Unassembled WGS sequence"/>
</dbReference>
<dbReference type="PANTHER" id="PTHR39697:SF1">
    <property type="entry name" value="RICIN B LECTIN DOMAIN-CONTAINING PROTEIN"/>
    <property type="match status" value="1"/>
</dbReference>
<gene>
    <name evidence="2" type="ORF">B0T22DRAFT_479406</name>
</gene>
<dbReference type="EMBL" id="JAULSO010000002">
    <property type="protein sequence ID" value="KAK3688133.1"/>
    <property type="molecule type" value="Genomic_DNA"/>
</dbReference>
<feature type="compositionally biased region" description="Basic and acidic residues" evidence="1">
    <location>
        <begin position="36"/>
        <end position="47"/>
    </location>
</feature>
<reference evidence="2" key="2">
    <citation type="submission" date="2023-06" db="EMBL/GenBank/DDBJ databases">
        <authorList>
            <consortium name="Lawrence Berkeley National Laboratory"/>
            <person name="Haridas S."/>
            <person name="Hensen N."/>
            <person name="Bonometti L."/>
            <person name="Westerberg I."/>
            <person name="Brannstrom I.O."/>
            <person name="Guillou S."/>
            <person name="Cros-Aarteil S."/>
            <person name="Calhoun S."/>
            <person name="Kuo A."/>
            <person name="Mondo S."/>
            <person name="Pangilinan J."/>
            <person name="Riley R."/>
            <person name="Labutti K."/>
            <person name="Andreopoulos B."/>
            <person name="Lipzen A."/>
            <person name="Chen C."/>
            <person name="Yanf M."/>
            <person name="Daum C."/>
            <person name="Ng V."/>
            <person name="Clum A."/>
            <person name="Steindorff A."/>
            <person name="Ohm R."/>
            <person name="Martin F."/>
            <person name="Silar P."/>
            <person name="Natvig D."/>
            <person name="Lalanne C."/>
            <person name="Gautier V."/>
            <person name="Ament-Velasquez S.L."/>
            <person name="Kruys A."/>
            <person name="Hutchinson M.I."/>
            <person name="Powell A.J."/>
            <person name="Barry K."/>
            <person name="Miller A.N."/>
            <person name="Grigoriev I.V."/>
            <person name="Debuchy R."/>
            <person name="Gladieux P."/>
            <person name="Thoren M.H."/>
            <person name="Johannesson H."/>
        </authorList>
    </citation>
    <scope>NUCLEOTIDE SEQUENCE</scope>
    <source>
        <strain evidence="2">CBS 314.62</strain>
    </source>
</reference>
<protein>
    <submittedName>
        <fullName evidence="2">Uncharacterized protein</fullName>
    </submittedName>
</protein>
<comment type="caution">
    <text evidence="2">The sequence shown here is derived from an EMBL/GenBank/DDBJ whole genome shotgun (WGS) entry which is preliminary data.</text>
</comment>
<dbReference type="AlphaFoldDB" id="A0AAE0X928"/>
<feature type="compositionally biased region" description="Acidic residues" evidence="1">
    <location>
        <begin position="10"/>
        <end position="24"/>
    </location>
</feature>
<evidence type="ECO:0000256" key="1">
    <source>
        <dbReference type="SAM" id="MobiDB-lite"/>
    </source>
</evidence>
<reference evidence="2" key="1">
    <citation type="journal article" date="2023" name="Mol. Phylogenet. Evol.">
        <title>Genome-scale phylogeny and comparative genomics of the fungal order Sordariales.</title>
        <authorList>
            <person name="Hensen N."/>
            <person name="Bonometti L."/>
            <person name="Westerberg I."/>
            <person name="Brannstrom I.O."/>
            <person name="Guillou S."/>
            <person name="Cros-Aarteil S."/>
            <person name="Calhoun S."/>
            <person name="Haridas S."/>
            <person name="Kuo A."/>
            <person name="Mondo S."/>
            <person name="Pangilinan J."/>
            <person name="Riley R."/>
            <person name="LaButti K."/>
            <person name="Andreopoulos B."/>
            <person name="Lipzen A."/>
            <person name="Chen C."/>
            <person name="Yan M."/>
            <person name="Daum C."/>
            <person name="Ng V."/>
            <person name="Clum A."/>
            <person name="Steindorff A."/>
            <person name="Ohm R.A."/>
            <person name="Martin F."/>
            <person name="Silar P."/>
            <person name="Natvig D.O."/>
            <person name="Lalanne C."/>
            <person name="Gautier V."/>
            <person name="Ament-Velasquez S.L."/>
            <person name="Kruys A."/>
            <person name="Hutchinson M.I."/>
            <person name="Powell A.J."/>
            <person name="Barry K."/>
            <person name="Miller A.N."/>
            <person name="Grigoriev I.V."/>
            <person name="Debuchy R."/>
            <person name="Gladieux P."/>
            <person name="Hiltunen Thoren M."/>
            <person name="Johannesson H."/>
        </authorList>
    </citation>
    <scope>NUCLEOTIDE SEQUENCE</scope>
    <source>
        <strain evidence="2">CBS 314.62</strain>
    </source>
</reference>